<evidence type="ECO:0000256" key="1">
    <source>
        <dbReference type="ARBA" id="ARBA00001936"/>
    </source>
</evidence>
<dbReference type="SUPFAM" id="SSF55920">
    <property type="entry name" value="Creatinase/aminopeptidase"/>
    <property type="match status" value="1"/>
</dbReference>
<reference evidence="18" key="1">
    <citation type="submission" date="2025-08" db="UniProtKB">
        <authorList>
            <consortium name="RefSeq"/>
        </authorList>
    </citation>
    <scope>IDENTIFICATION</scope>
    <source>
        <tissue evidence="18">Whole sample</tissue>
    </source>
</reference>
<evidence type="ECO:0000256" key="15">
    <source>
        <dbReference type="ARBA" id="ARBA00048994"/>
    </source>
</evidence>
<keyword evidence="8" id="KW-0464">Manganese</keyword>
<keyword evidence="4" id="KW-0479">Metal-binding</keyword>
<dbReference type="InterPro" id="IPR000994">
    <property type="entry name" value="Pept_M24"/>
</dbReference>
<dbReference type="Gene3D" id="3.40.350.10">
    <property type="entry name" value="Creatinase/prolidase N-terminal domain"/>
    <property type="match status" value="1"/>
</dbReference>
<dbReference type="EC" id="3.4.13.9" evidence="10"/>
<dbReference type="OrthoDB" id="10261878at2759"/>
<dbReference type="Proteomes" id="UP000694844">
    <property type="component" value="Chromosome 5"/>
</dbReference>
<dbReference type="SMART" id="SM01011">
    <property type="entry name" value="AMP_N"/>
    <property type="match status" value="1"/>
</dbReference>
<keyword evidence="6" id="KW-0224">Dipeptidase</keyword>
<dbReference type="PANTHER" id="PTHR48480">
    <property type="match status" value="1"/>
</dbReference>
<proteinExistence type="inferred from homology"/>
<evidence type="ECO:0000256" key="7">
    <source>
        <dbReference type="ARBA" id="ARBA00023049"/>
    </source>
</evidence>
<evidence type="ECO:0000256" key="13">
    <source>
        <dbReference type="ARBA" id="ARBA00044284"/>
    </source>
</evidence>
<dbReference type="GO" id="GO:0030145">
    <property type="term" value="F:manganese ion binding"/>
    <property type="evidence" value="ECO:0007669"/>
    <property type="project" value="InterPro"/>
</dbReference>
<dbReference type="Pfam" id="PF00557">
    <property type="entry name" value="Peptidase_M24"/>
    <property type="match status" value="1"/>
</dbReference>
<comment type="catalytic activity">
    <reaction evidence="15">
        <text>Xaa-L-Pro dipeptide + H2O = an L-alpha-amino acid + L-proline</text>
        <dbReference type="Rhea" id="RHEA:76407"/>
        <dbReference type="ChEBI" id="CHEBI:15377"/>
        <dbReference type="ChEBI" id="CHEBI:59869"/>
        <dbReference type="ChEBI" id="CHEBI:60039"/>
        <dbReference type="ChEBI" id="CHEBI:195196"/>
        <dbReference type="EC" id="3.4.13.9"/>
    </reaction>
</comment>
<keyword evidence="7" id="KW-0482">Metalloprotease</keyword>
<dbReference type="GeneID" id="111133725"/>
<dbReference type="InterPro" id="IPR052433">
    <property type="entry name" value="X-Pro_dipept-like"/>
</dbReference>
<evidence type="ECO:0000256" key="8">
    <source>
        <dbReference type="ARBA" id="ARBA00023211"/>
    </source>
</evidence>
<gene>
    <name evidence="18" type="primary">LOC111133725</name>
</gene>
<dbReference type="FunFam" id="3.90.230.10:FF:000002">
    <property type="entry name" value="Xaa-Pro aminopeptidase 3"/>
    <property type="match status" value="1"/>
</dbReference>
<evidence type="ECO:0000256" key="6">
    <source>
        <dbReference type="ARBA" id="ARBA00022997"/>
    </source>
</evidence>
<dbReference type="InterPro" id="IPR029149">
    <property type="entry name" value="Creatin/AminoP/Spt16_N"/>
</dbReference>
<dbReference type="PANTHER" id="PTHR48480:SF2">
    <property type="entry name" value="PEPTIDASE D"/>
    <property type="match status" value="1"/>
</dbReference>
<dbReference type="Pfam" id="PF05195">
    <property type="entry name" value="AMP_N"/>
    <property type="match status" value="1"/>
</dbReference>
<comment type="subunit">
    <text evidence="2">Homodimer.</text>
</comment>
<dbReference type="InterPro" id="IPR036005">
    <property type="entry name" value="Creatinase/aminopeptidase-like"/>
</dbReference>
<keyword evidence="17" id="KW-1185">Reference proteome</keyword>
<evidence type="ECO:0000256" key="2">
    <source>
        <dbReference type="ARBA" id="ARBA00011738"/>
    </source>
</evidence>
<name>A0A8B8EBM8_CRAVI</name>
<protein>
    <recommendedName>
        <fullName evidence="11">Xaa-Pro dipeptidase</fullName>
        <ecNumber evidence="10">3.4.13.9</ecNumber>
    </recommendedName>
    <alternativeName>
        <fullName evidence="14">Imidodipeptidase</fullName>
    </alternativeName>
    <alternativeName>
        <fullName evidence="12">Peptidase D</fullName>
    </alternativeName>
    <alternativeName>
        <fullName evidence="13">Proline dipeptidase</fullName>
    </alternativeName>
</protein>
<evidence type="ECO:0000256" key="14">
    <source>
        <dbReference type="ARBA" id="ARBA00044351"/>
    </source>
</evidence>
<evidence type="ECO:0000256" key="5">
    <source>
        <dbReference type="ARBA" id="ARBA00022801"/>
    </source>
</evidence>
<evidence type="ECO:0000313" key="18">
    <source>
        <dbReference type="RefSeq" id="XP_022338052.1"/>
    </source>
</evidence>
<evidence type="ECO:0000256" key="9">
    <source>
        <dbReference type="ARBA" id="ARBA00043990"/>
    </source>
</evidence>
<dbReference type="GO" id="GO:0070006">
    <property type="term" value="F:metalloaminopeptidase activity"/>
    <property type="evidence" value="ECO:0007669"/>
    <property type="project" value="InterPro"/>
</dbReference>
<dbReference type="AlphaFoldDB" id="A0A8B8EBM8"/>
<feature type="domain" description="Aminopeptidase P N-terminal" evidence="16">
    <location>
        <begin position="19"/>
        <end position="156"/>
    </location>
</feature>
<dbReference type="Gene3D" id="3.90.230.10">
    <property type="entry name" value="Creatinase/methionine aminopeptidase superfamily"/>
    <property type="match status" value="1"/>
</dbReference>
<evidence type="ECO:0000256" key="3">
    <source>
        <dbReference type="ARBA" id="ARBA00022670"/>
    </source>
</evidence>
<organism evidence="17 18">
    <name type="scientific">Crassostrea virginica</name>
    <name type="common">Eastern oyster</name>
    <dbReference type="NCBI Taxonomy" id="6565"/>
    <lineage>
        <taxon>Eukaryota</taxon>
        <taxon>Metazoa</taxon>
        <taxon>Spiralia</taxon>
        <taxon>Lophotrochozoa</taxon>
        <taxon>Mollusca</taxon>
        <taxon>Bivalvia</taxon>
        <taxon>Autobranchia</taxon>
        <taxon>Pteriomorphia</taxon>
        <taxon>Ostreida</taxon>
        <taxon>Ostreoidea</taxon>
        <taxon>Ostreidae</taxon>
        <taxon>Crassostrea</taxon>
    </lineage>
</organism>
<dbReference type="InterPro" id="IPR007865">
    <property type="entry name" value="Aminopep_P_N"/>
</dbReference>
<evidence type="ECO:0000256" key="11">
    <source>
        <dbReference type="ARBA" id="ARBA00044141"/>
    </source>
</evidence>
<dbReference type="RefSeq" id="XP_022338052.1">
    <property type="nucleotide sequence ID" value="XM_022482344.1"/>
</dbReference>
<evidence type="ECO:0000256" key="4">
    <source>
        <dbReference type="ARBA" id="ARBA00022723"/>
    </source>
</evidence>
<comment type="cofactor">
    <cofactor evidence="1">
        <name>Mn(2+)</name>
        <dbReference type="ChEBI" id="CHEBI:29035"/>
    </cofactor>
</comment>
<accession>A0A8B8EBM8</accession>
<keyword evidence="5" id="KW-0378">Hydrolase</keyword>
<evidence type="ECO:0000256" key="12">
    <source>
        <dbReference type="ARBA" id="ARBA00044252"/>
    </source>
</evidence>
<sequence>MAAFRTEPAFCRGEHTLRVPAELFVENRKRLAERLRTTNKVPAGSYVLLQGGESETRHCSDHEPIFRQESYFHWAFGVEEPDFYGAIEVDTGRGILFPPKLPDAYAVWMGKLLETKDFQLRYGVDEAYWSDDLAKVLKEKKASLLLTLRGLNTDSGNYSREAAFDGISEFKVDNAILHPEISECRVFKTDLELEVMRYSNKISSEAHKEVMRCVRPGMYEYQMESIFKHYCQFNGGIRLLAYTCICGSGDNGSVLHYGHAGAPNAKKVMDGDMCLLDMGGEYYCYTSDITCSYPANGKFTQKQRGIYETVYKSSRAVMAALKPGVSWVDMHLLADRVHLEELKKLGLVKGDVEEMMKVRLGAVFMPHGLGHFMGIDTHDVGGYPEGVERSDQAGLKSLRTARVVQHRMVLTIEPGVYFIDVLLDAALRDPQQSQFLCREVIDQYRGFGGVRIEDDIAITEDGMELLTCVPRTVEEIEELMAEGRQRPQVPLPQECVKSA</sequence>
<dbReference type="SUPFAM" id="SSF53092">
    <property type="entry name" value="Creatinase/prolidase N-terminal domain"/>
    <property type="match status" value="1"/>
</dbReference>
<keyword evidence="3" id="KW-0645">Protease</keyword>
<dbReference type="CDD" id="cd01087">
    <property type="entry name" value="Prolidase"/>
    <property type="match status" value="1"/>
</dbReference>
<evidence type="ECO:0000256" key="10">
    <source>
        <dbReference type="ARBA" id="ARBA00044051"/>
    </source>
</evidence>
<dbReference type="GO" id="GO:0102009">
    <property type="term" value="F:proline dipeptidase activity"/>
    <property type="evidence" value="ECO:0007669"/>
    <property type="project" value="UniProtKB-EC"/>
</dbReference>
<dbReference type="KEGG" id="cvn:111133725"/>
<evidence type="ECO:0000313" key="17">
    <source>
        <dbReference type="Proteomes" id="UP000694844"/>
    </source>
</evidence>
<dbReference type="GO" id="GO:0006508">
    <property type="term" value="P:proteolysis"/>
    <property type="evidence" value="ECO:0007669"/>
    <property type="project" value="UniProtKB-KW"/>
</dbReference>
<comment type="similarity">
    <text evidence="9">Belongs to the peptidase M24B family. Eukaryotic-type prolidase subfamily.</text>
</comment>
<evidence type="ECO:0000259" key="16">
    <source>
        <dbReference type="SMART" id="SM01011"/>
    </source>
</evidence>